<dbReference type="SUPFAM" id="SSF52540">
    <property type="entry name" value="P-loop containing nucleoside triphosphate hydrolases"/>
    <property type="match status" value="1"/>
</dbReference>
<dbReference type="Proteomes" id="UP000228510">
    <property type="component" value="Unassembled WGS sequence"/>
</dbReference>
<comment type="caution">
    <text evidence="2">The sequence shown here is derived from an EMBL/GenBank/DDBJ whole genome shotgun (WGS) entry which is preliminary data.</text>
</comment>
<proteinExistence type="predicted"/>
<evidence type="ECO:0000313" key="3">
    <source>
        <dbReference type="Proteomes" id="UP000228510"/>
    </source>
</evidence>
<sequence length="44" mass="4758">MQNSSIKIVSSPLPTVVLFGRTNVGKSTLFNKLTDTQHALVSAR</sequence>
<feature type="domain" description="G" evidence="1">
    <location>
        <begin position="15"/>
        <end position="42"/>
    </location>
</feature>
<dbReference type="EMBL" id="PFAT01000007">
    <property type="protein sequence ID" value="PIR92645.1"/>
    <property type="molecule type" value="Genomic_DNA"/>
</dbReference>
<evidence type="ECO:0000259" key="1">
    <source>
        <dbReference type="Pfam" id="PF01926"/>
    </source>
</evidence>
<dbReference type="Pfam" id="PF01926">
    <property type="entry name" value="MMR_HSR1"/>
    <property type="match status" value="1"/>
</dbReference>
<feature type="non-terminal residue" evidence="2">
    <location>
        <position position="44"/>
    </location>
</feature>
<dbReference type="InterPro" id="IPR027417">
    <property type="entry name" value="P-loop_NTPase"/>
</dbReference>
<dbReference type="InterPro" id="IPR006073">
    <property type="entry name" value="GTP-bd"/>
</dbReference>
<name>A0A2H0V0R1_9BACT</name>
<dbReference type="Gene3D" id="3.40.50.300">
    <property type="entry name" value="P-loop containing nucleotide triphosphate hydrolases"/>
    <property type="match status" value="1"/>
</dbReference>
<protein>
    <recommendedName>
        <fullName evidence="1">G domain-containing protein</fullName>
    </recommendedName>
</protein>
<dbReference type="AlphaFoldDB" id="A0A2H0V0R1"/>
<gene>
    <name evidence="2" type="ORF">COU01_00635</name>
</gene>
<organism evidence="2 3">
    <name type="scientific">Candidatus Falkowbacteria bacterium CG10_big_fil_rev_8_21_14_0_10_44_15</name>
    <dbReference type="NCBI Taxonomy" id="1974569"/>
    <lineage>
        <taxon>Bacteria</taxon>
        <taxon>Candidatus Falkowiibacteriota</taxon>
    </lineage>
</organism>
<accession>A0A2H0V0R1</accession>
<evidence type="ECO:0000313" key="2">
    <source>
        <dbReference type="EMBL" id="PIR92645.1"/>
    </source>
</evidence>
<reference evidence="3" key="1">
    <citation type="submission" date="2017-09" db="EMBL/GenBank/DDBJ databases">
        <title>Depth-based differentiation of microbial function through sediment-hosted aquifers and enrichment of novel symbionts in the deep terrestrial subsurface.</title>
        <authorList>
            <person name="Probst A.J."/>
            <person name="Ladd B."/>
            <person name="Jarett J.K."/>
            <person name="Geller-Mcgrath D.E."/>
            <person name="Sieber C.M.K."/>
            <person name="Emerson J.B."/>
            <person name="Anantharaman K."/>
            <person name="Thomas B.C."/>
            <person name="Malmstrom R."/>
            <person name="Stieglmeier M."/>
            <person name="Klingl A."/>
            <person name="Woyke T."/>
            <person name="Ryan C.M."/>
            <person name="Banfield J.F."/>
        </authorList>
    </citation>
    <scope>NUCLEOTIDE SEQUENCE [LARGE SCALE GENOMIC DNA]</scope>
</reference>
<dbReference type="GO" id="GO:0005525">
    <property type="term" value="F:GTP binding"/>
    <property type="evidence" value="ECO:0007669"/>
    <property type="project" value="InterPro"/>
</dbReference>